<evidence type="ECO:0000256" key="2">
    <source>
        <dbReference type="ARBA" id="ARBA00022741"/>
    </source>
</evidence>
<organism evidence="5 6">
    <name type="scientific">Nocardioides acrostichi</name>
    <dbReference type="NCBI Taxonomy" id="2784339"/>
    <lineage>
        <taxon>Bacteria</taxon>
        <taxon>Bacillati</taxon>
        <taxon>Actinomycetota</taxon>
        <taxon>Actinomycetes</taxon>
        <taxon>Propionibacteriales</taxon>
        <taxon>Nocardioidaceae</taxon>
        <taxon>Nocardioides</taxon>
    </lineage>
</organism>
<keyword evidence="2" id="KW-0547">Nucleotide-binding</keyword>
<keyword evidence="3 5" id="KW-0067">ATP-binding</keyword>
<gene>
    <name evidence="5" type="ORF">ISG29_01665</name>
</gene>
<name>A0A930UXU0_9ACTN</name>
<reference evidence="5" key="1">
    <citation type="submission" date="2020-11" db="EMBL/GenBank/DDBJ databases">
        <title>Nocardioides sp. CBS4Y-1, whole genome shotgun sequence.</title>
        <authorList>
            <person name="Tuo L."/>
        </authorList>
    </citation>
    <scope>NUCLEOTIDE SEQUENCE</scope>
    <source>
        <strain evidence="5">CBS4Y-1</strain>
    </source>
</reference>
<dbReference type="FunFam" id="3.40.50.300:FF:001320">
    <property type="entry name" value="Heme ABC transporter ATP-binding protein"/>
    <property type="match status" value="1"/>
</dbReference>
<dbReference type="GO" id="GO:0016887">
    <property type="term" value="F:ATP hydrolysis activity"/>
    <property type="evidence" value="ECO:0007669"/>
    <property type="project" value="InterPro"/>
</dbReference>
<dbReference type="InterPro" id="IPR017871">
    <property type="entry name" value="ABC_transporter-like_CS"/>
</dbReference>
<dbReference type="InterPro" id="IPR027417">
    <property type="entry name" value="P-loop_NTPase"/>
</dbReference>
<dbReference type="GO" id="GO:0005524">
    <property type="term" value="F:ATP binding"/>
    <property type="evidence" value="ECO:0007669"/>
    <property type="project" value="UniProtKB-KW"/>
</dbReference>
<keyword evidence="6" id="KW-1185">Reference proteome</keyword>
<dbReference type="SMART" id="SM00382">
    <property type="entry name" value="AAA"/>
    <property type="match status" value="2"/>
</dbReference>
<dbReference type="InterPro" id="IPR003439">
    <property type="entry name" value="ABC_transporter-like_ATP-bd"/>
</dbReference>
<dbReference type="InterPro" id="IPR050611">
    <property type="entry name" value="ABCF"/>
</dbReference>
<evidence type="ECO:0000259" key="4">
    <source>
        <dbReference type="PROSITE" id="PS50893"/>
    </source>
</evidence>
<evidence type="ECO:0000313" key="5">
    <source>
        <dbReference type="EMBL" id="MBF4160379.1"/>
    </source>
</evidence>
<dbReference type="SUPFAM" id="SSF52540">
    <property type="entry name" value="P-loop containing nucleoside triphosphate hydrolases"/>
    <property type="match status" value="2"/>
</dbReference>
<evidence type="ECO:0000256" key="1">
    <source>
        <dbReference type="ARBA" id="ARBA00022737"/>
    </source>
</evidence>
<comment type="caution">
    <text evidence="5">The sequence shown here is derived from an EMBL/GenBank/DDBJ whole genome shotgun (WGS) entry which is preliminary data.</text>
</comment>
<dbReference type="PANTHER" id="PTHR19211">
    <property type="entry name" value="ATP-BINDING TRANSPORT PROTEIN-RELATED"/>
    <property type="match status" value="1"/>
</dbReference>
<dbReference type="Gene3D" id="3.40.50.300">
    <property type="entry name" value="P-loop containing nucleotide triphosphate hydrolases"/>
    <property type="match status" value="2"/>
</dbReference>
<dbReference type="EMBL" id="JADIVZ010000001">
    <property type="protein sequence ID" value="MBF4160379.1"/>
    <property type="molecule type" value="Genomic_DNA"/>
</dbReference>
<dbReference type="AlphaFoldDB" id="A0A930UXU0"/>
<evidence type="ECO:0000313" key="6">
    <source>
        <dbReference type="Proteomes" id="UP000656804"/>
    </source>
</evidence>
<sequence length="533" mass="57278">MPTSHRASALAFSAVTLIRPDGSRTFDDLDLLVPPGRTGLVGANGSGKSTLLRLAAGDLTPAAGSVRVSGRVGYLPQDLTLDVDQRVDAVLGIGTVRRALRAIEGGSVDQHHFDLVGDRWDVEQRAVAELERLGLAGDDLLDRRLGEVSGGEAVRLSLAALLLERPDVLLLDEPTNNLDRAARLRVHDLVATWPRSLVVVSHDRELLEHVERVGELRPHRTRPIEVRWYGGGWSAHAEQVAAEQAAAEHAVDAARGALRRQRRSVADAEERLAQRRRVAKRNAGNVTKAERDFLTHRAEKSAAGMRAVHAERLDAARERADLAEDALRDDAQIIVDLPETTVHRGQRVLDSDGLVLRTGRQVELTLVGPERVAVVGRNGAGKSTLLHTVAGDVPPGAGSVRAHLPWALLPQRIDVLPGELTVAESVLARSPDADPTLVRTRLARFGFRGTAAEKQVATLSGGERFRATLAALLLADPAPRLLMLDEPTNNLDVAAFDALVGALGAYRGALVVVSHDQAFLDAIGVDRAVDLDG</sequence>
<dbReference type="Proteomes" id="UP000656804">
    <property type="component" value="Unassembled WGS sequence"/>
</dbReference>
<accession>A0A930UXU0</accession>
<evidence type="ECO:0000256" key="3">
    <source>
        <dbReference type="ARBA" id="ARBA00022840"/>
    </source>
</evidence>
<feature type="domain" description="ABC transporter" evidence="4">
    <location>
        <begin position="10"/>
        <end position="246"/>
    </location>
</feature>
<dbReference type="PROSITE" id="PS00211">
    <property type="entry name" value="ABC_TRANSPORTER_1"/>
    <property type="match status" value="1"/>
</dbReference>
<dbReference type="RefSeq" id="WP_194501614.1">
    <property type="nucleotide sequence ID" value="NZ_JADIVZ010000001.1"/>
</dbReference>
<dbReference type="Pfam" id="PF00005">
    <property type="entry name" value="ABC_tran"/>
    <property type="match status" value="2"/>
</dbReference>
<dbReference type="InterPro" id="IPR003593">
    <property type="entry name" value="AAA+_ATPase"/>
</dbReference>
<dbReference type="PANTHER" id="PTHR19211:SF6">
    <property type="entry name" value="BLL7188 PROTEIN"/>
    <property type="match status" value="1"/>
</dbReference>
<proteinExistence type="predicted"/>
<keyword evidence="1" id="KW-0677">Repeat</keyword>
<protein>
    <submittedName>
        <fullName evidence="5">ABC-F family ATP-binding cassette domain-containing protein</fullName>
    </submittedName>
</protein>
<dbReference type="PROSITE" id="PS50893">
    <property type="entry name" value="ABC_TRANSPORTER_2"/>
    <property type="match status" value="1"/>
</dbReference>